<evidence type="ECO:0000313" key="4">
    <source>
        <dbReference type="Proteomes" id="UP001203852"/>
    </source>
</evidence>
<keyword evidence="1" id="KW-0732">Signal</keyword>
<dbReference type="Proteomes" id="UP001203852">
    <property type="component" value="Unassembled WGS sequence"/>
</dbReference>
<feature type="domain" description="Pyrroloquinoline quinone-dependent pyranose dehydrogenase beta-propeller" evidence="2">
    <location>
        <begin position="37"/>
        <end position="429"/>
    </location>
</feature>
<dbReference type="EMBL" id="MU404353">
    <property type="protein sequence ID" value="KAI1613577.1"/>
    <property type="molecule type" value="Genomic_DNA"/>
</dbReference>
<name>A0AAN6DYF1_9EURO</name>
<evidence type="ECO:0000313" key="3">
    <source>
        <dbReference type="EMBL" id="KAI1613577.1"/>
    </source>
</evidence>
<reference evidence="3" key="1">
    <citation type="journal article" date="2022" name="bioRxiv">
        <title>Deciphering the potential niche of two novel black yeast fungi from a biological soil crust based on their genomes, phenotypes, and melanin regulation.</title>
        <authorList>
            <consortium name="DOE Joint Genome Institute"/>
            <person name="Carr E.C."/>
            <person name="Barton Q."/>
            <person name="Grambo S."/>
            <person name="Sullivan M."/>
            <person name="Renfro C.M."/>
            <person name="Kuo A."/>
            <person name="Pangilinan J."/>
            <person name="Lipzen A."/>
            <person name="Keymanesh K."/>
            <person name="Savage E."/>
            <person name="Barry K."/>
            <person name="Grigoriev I.V."/>
            <person name="Riekhof W.R."/>
            <person name="Harris S.S."/>
        </authorList>
    </citation>
    <scope>NUCLEOTIDE SEQUENCE</scope>
    <source>
        <strain evidence="3">JF 03-4F</strain>
    </source>
</reference>
<keyword evidence="4" id="KW-1185">Reference proteome</keyword>
<dbReference type="InterPro" id="IPR011042">
    <property type="entry name" value="6-blade_b-propeller_TolB-like"/>
</dbReference>
<accession>A0AAN6DYF1</accession>
<dbReference type="Gene3D" id="2.120.10.30">
    <property type="entry name" value="TolB, C-terminal domain"/>
    <property type="match status" value="1"/>
</dbReference>
<feature type="chain" id="PRO_5042955568" evidence="1">
    <location>
        <begin position="22"/>
        <end position="489"/>
    </location>
</feature>
<comment type="caution">
    <text evidence="3">The sequence shown here is derived from an EMBL/GenBank/DDBJ whole genome shotgun (WGS) entry which is preliminary data.</text>
</comment>
<sequence length="489" mass="51036">MKSFSVVLAASLAFLPSLSRAQSSSSCGPAPSGSIQPSLASGFSYQVVATGLSTPRGILLDGAGNLLVVESGRGVVSAHTLNEQNGCVSVSTSSDVTANMSLNHGIALSSDGNTLYASSPESVYSWSYDGSAKTVSNEETIVANMTTNDHTTRTLLLSQKAPGLLVVTRGSTANIDFEAASLSSGHSQVKAFNLQNRTSVYDFDTDGLRLGWGLRNDVGVAEHPGSGGIYTVENSADQQTRMGVDIHENNPAEELNFLGYLNGTSYAGQGGNFGYPWCFSAWNISELPDNSNLTVGSQYAIDASSDSDNQNRTDAYCAQQEAARLVFQAHMAPLDIKFNNSGAEAWVTFHGSWDRTVPVGYKMSVISFNEDGEPVDSITSLTAARDVFANEDNSKCPGGCFRPVGMAIDPQGRIYVSSDASGEIYLISKVSGATIPGASSTSSGTATATASTSASASATSSGAANIVGAPMSDRFGVLAYLLPLIAWML</sequence>
<dbReference type="InterPro" id="IPR051262">
    <property type="entry name" value="SMP-30/CGR1_Lactonase"/>
</dbReference>
<dbReference type="InterPro" id="IPR054539">
    <property type="entry name" value="Beta-prop_PDH"/>
</dbReference>
<organism evidence="3 4">
    <name type="scientific">Exophiala viscosa</name>
    <dbReference type="NCBI Taxonomy" id="2486360"/>
    <lineage>
        <taxon>Eukaryota</taxon>
        <taxon>Fungi</taxon>
        <taxon>Dikarya</taxon>
        <taxon>Ascomycota</taxon>
        <taxon>Pezizomycotina</taxon>
        <taxon>Eurotiomycetes</taxon>
        <taxon>Chaetothyriomycetidae</taxon>
        <taxon>Chaetothyriales</taxon>
        <taxon>Herpotrichiellaceae</taxon>
        <taxon>Exophiala</taxon>
    </lineage>
</organism>
<dbReference type="Pfam" id="PF22807">
    <property type="entry name" value="TrAA12"/>
    <property type="match status" value="1"/>
</dbReference>
<feature type="signal peptide" evidence="1">
    <location>
        <begin position="1"/>
        <end position="21"/>
    </location>
</feature>
<protein>
    <submittedName>
        <fullName evidence="3">Soluble quino protein glucose/sorbosone dehydrogenase</fullName>
    </submittedName>
</protein>
<dbReference type="AlphaFoldDB" id="A0AAN6DYF1"/>
<evidence type="ECO:0000256" key="1">
    <source>
        <dbReference type="SAM" id="SignalP"/>
    </source>
</evidence>
<dbReference type="PANTHER" id="PTHR47572:SF4">
    <property type="entry name" value="LACTONASE DRP35"/>
    <property type="match status" value="1"/>
</dbReference>
<dbReference type="SUPFAM" id="SSF50952">
    <property type="entry name" value="Soluble quinoprotein glucose dehydrogenase"/>
    <property type="match status" value="1"/>
</dbReference>
<dbReference type="InterPro" id="IPR011041">
    <property type="entry name" value="Quinoprot_gluc/sorb_DH_b-prop"/>
</dbReference>
<proteinExistence type="predicted"/>
<dbReference type="PANTHER" id="PTHR47572">
    <property type="entry name" value="LIPOPROTEIN-RELATED"/>
    <property type="match status" value="1"/>
</dbReference>
<evidence type="ECO:0000259" key="2">
    <source>
        <dbReference type="Pfam" id="PF22807"/>
    </source>
</evidence>
<gene>
    <name evidence="3" type="ORF">EDD36DRAFT_201084</name>
</gene>